<dbReference type="Proteomes" id="UP000309215">
    <property type="component" value="Unassembled WGS sequence"/>
</dbReference>
<keyword evidence="7" id="KW-1185">Reference proteome</keyword>
<sequence>MRPPRFTRPSLFLCTMALTLPLAAIAAGCAEGGTSMTTTSSSSAGPGGAGGQGGVGGQGGQGGVAGEGGQGGAGGQGGQGGAGGSGGAPSGVVIECPGAPLTPPPQGTCAVVKQGTSGTIFRGTVLAPDQTFHRGELALDTTGSIACVDCDCSASPAAADPTIIECADGVISPGLINAHDHIGFANNPPKTHDGVRYTHRHQWRKGAPGLPKISVNGGASGDVVRFAELRFVMSGATSTLGAGGQAGLLRNLDVQGRMEGLPIPPADSDTFPLGDSGGLMLESGCNYPSPTAATAIADLEAYVPHVSEGIDKAAHNEITCQISGANDIVQPQTAIVHAIGFNADDFAEMRKDFSTVVWSPRSNIDLYGNTASVTLLDTLGVPIALGTDWVASGSMNLLRELRCADELNTLHYDGHFSDLELWRMVTTNAALAAGAGDIVGMLKPGYAADITIFDGKDRKDHRAVIGAGVEDVVLVLRGGKALYGDDKLVIDPAFGGSNCEPLPVCGRDKRACVAKDLNGITLNQIRTAGEAFYPLFFCNDVTPNIEPSCVPWRTEYANGITAEDDDGDGIANDVDNCPKVFNPIRPLDQGAQADIDGDKIGDVCDACPFDANDGCTSLDANDIDADGVPNGNDNCPEAANSDQADADADGHGDVCDPCAEPNFGTPLCPPKPMLIEVIRNPAHPEHPAAGSAVAIKDVFVTALRPNTGNSRGFYVQDASLKPFSGIFVFTGSTAPQVQVGNRVSITGEYEEYFGLGEITTPIVTVDEASTTLPFGPIDVADPATIATNGMFAEGYESMLVRVVNVAITVVNSDGPAGDYDEFTVTGNLRIDDQITDAALNMGLNNTCAVGSKFTSITGVHGYSFNHFKLMPRSKSDVVFVDCDPFVP</sequence>
<accession>A0A4U1JFL2</accession>
<gene>
    <name evidence="6" type="ORF">E8A74_13630</name>
</gene>
<dbReference type="InterPro" id="IPR032466">
    <property type="entry name" value="Metal_Hydrolase"/>
</dbReference>
<evidence type="ECO:0000256" key="1">
    <source>
        <dbReference type="ARBA" id="ARBA00022729"/>
    </source>
</evidence>
<evidence type="ECO:0000313" key="7">
    <source>
        <dbReference type="Proteomes" id="UP000309215"/>
    </source>
</evidence>
<organism evidence="6 7">
    <name type="scientific">Polyangium fumosum</name>
    <dbReference type="NCBI Taxonomy" id="889272"/>
    <lineage>
        <taxon>Bacteria</taxon>
        <taxon>Pseudomonadati</taxon>
        <taxon>Myxococcota</taxon>
        <taxon>Polyangia</taxon>
        <taxon>Polyangiales</taxon>
        <taxon>Polyangiaceae</taxon>
        <taxon>Polyangium</taxon>
    </lineage>
</organism>
<dbReference type="InterPro" id="IPR050287">
    <property type="entry name" value="MTA/SAH_deaminase"/>
</dbReference>
<name>A0A4U1JFL2_9BACT</name>
<dbReference type="AlphaFoldDB" id="A0A4U1JFL2"/>
<dbReference type="GO" id="GO:0005509">
    <property type="term" value="F:calcium ion binding"/>
    <property type="evidence" value="ECO:0007669"/>
    <property type="project" value="InterPro"/>
</dbReference>
<dbReference type="InterPro" id="IPR003367">
    <property type="entry name" value="Thrombospondin_3-like_rpt"/>
</dbReference>
<evidence type="ECO:0000256" key="3">
    <source>
        <dbReference type="SAM" id="MobiDB-lite"/>
    </source>
</evidence>
<dbReference type="InterPro" id="IPR028974">
    <property type="entry name" value="TSP_type-3_rpt"/>
</dbReference>
<dbReference type="Pfam" id="PF01979">
    <property type="entry name" value="Amidohydro_1"/>
    <property type="match status" value="1"/>
</dbReference>
<keyword evidence="1 4" id="KW-0732">Signal</keyword>
<feature type="region of interest" description="Disordered" evidence="3">
    <location>
        <begin position="630"/>
        <end position="650"/>
    </location>
</feature>
<protein>
    <recommendedName>
        <fullName evidence="5">Amidohydrolase-related domain-containing protein</fullName>
    </recommendedName>
</protein>
<dbReference type="PANTHER" id="PTHR43794">
    <property type="entry name" value="AMINOHYDROLASE SSNA-RELATED"/>
    <property type="match status" value="1"/>
</dbReference>
<dbReference type="SUPFAM" id="SSF103647">
    <property type="entry name" value="TSP type-3 repeat"/>
    <property type="match status" value="1"/>
</dbReference>
<keyword evidence="2" id="KW-0378">Hydrolase</keyword>
<feature type="chain" id="PRO_5020380781" description="Amidohydrolase-related domain-containing protein" evidence="4">
    <location>
        <begin position="27"/>
        <end position="887"/>
    </location>
</feature>
<reference evidence="6 7" key="1">
    <citation type="submission" date="2019-04" db="EMBL/GenBank/DDBJ databases">
        <authorList>
            <person name="Li Y."/>
            <person name="Wang J."/>
        </authorList>
    </citation>
    <scope>NUCLEOTIDE SEQUENCE [LARGE SCALE GENOMIC DNA]</scope>
    <source>
        <strain evidence="6 7">DSM 14668</strain>
    </source>
</reference>
<dbReference type="SUPFAM" id="SSF51556">
    <property type="entry name" value="Metallo-dependent hydrolases"/>
    <property type="match status" value="1"/>
</dbReference>
<dbReference type="GO" id="GO:0016810">
    <property type="term" value="F:hydrolase activity, acting on carbon-nitrogen (but not peptide) bonds"/>
    <property type="evidence" value="ECO:0007669"/>
    <property type="project" value="InterPro"/>
</dbReference>
<evidence type="ECO:0000256" key="2">
    <source>
        <dbReference type="ARBA" id="ARBA00022801"/>
    </source>
</evidence>
<dbReference type="InterPro" id="IPR006680">
    <property type="entry name" value="Amidohydro-rel"/>
</dbReference>
<dbReference type="CDD" id="cd04486">
    <property type="entry name" value="YhcR_OBF_like"/>
    <property type="match status" value="1"/>
</dbReference>
<dbReference type="OrthoDB" id="9782972at2"/>
<evidence type="ECO:0000313" key="6">
    <source>
        <dbReference type="EMBL" id="TKD08829.1"/>
    </source>
</evidence>
<proteinExistence type="predicted"/>
<dbReference type="SUPFAM" id="SSF51338">
    <property type="entry name" value="Composite domain of metallo-dependent hydrolases"/>
    <property type="match status" value="1"/>
</dbReference>
<evidence type="ECO:0000256" key="4">
    <source>
        <dbReference type="SAM" id="SignalP"/>
    </source>
</evidence>
<dbReference type="RefSeq" id="WP_136929427.1">
    <property type="nucleotide sequence ID" value="NZ_SSMQ01000012.1"/>
</dbReference>
<feature type="signal peptide" evidence="4">
    <location>
        <begin position="1"/>
        <end position="26"/>
    </location>
</feature>
<evidence type="ECO:0000259" key="5">
    <source>
        <dbReference type="Pfam" id="PF01979"/>
    </source>
</evidence>
<dbReference type="EMBL" id="SSMQ01000012">
    <property type="protein sequence ID" value="TKD08829.1"/>
    <property type="molecule type" value="Genomic_DNA"/>
</dbReference>
<dbReference type="Gene3D" id="3.20.20.140">
    <property type="entry name" value="Metal-dependent hydrolases"/>
    <property type="match status" value="1"/>
</dbReference>
<feature type="region of interest" description="Disordered" evidence="3">
    <location>
        <begin position="33"/>
        <end position="89"/>
    </location>
</feature>
<dbReference type="PANTHER" id="PTHR43794:SF11">
    <property type="entry name" value="AMIDOHYDROLASE-RELATED DOMAIN-CONTAINING PROTEIN"/>
    <property type="match status" value="1"/>
</dbReference>
<dbReference type="GO" id="GO:0007155">
    <property type="term" value="P:cell adhesion"/>
    <property type="evidence" value="ECO:0007669"/>
    <property type="project" value="InterPro"/>
</dbReference>
<dbReference type="Pfam" id="PF02412">
    <property type="entry name" value="TSP_3"/>
    <property type="match status" value="2"/>
</dbReference>
<feature type="domain" description="Amidohydrolase-related" evidence="5">
    <location>
        <begin position="368"/>
        <end position="479"/>
    </location>
</feature>
<dbReference type="Gene3D" id="4.10.1080.10">
    <property type="entry name" value="TSP type-3 repeat"/>
    <property type="match status" value="1"/>
</dbReference>
<dbReference type="InterPro" id="IPR011059">
    <property type="entry name" value="Metal-dep_hydrolase_composite"/>
</dbReference>
<feature type="compositionally biased region" description="Gly residues" evidence="3">
    <location>
        <begin position="45"/>
        <end position="89"/>
    </location>
</feature>
<dbReference type="PROSITE" id="PS51257">
    <property type="entry name" value="PROKAR_LIPOPROTEIN"/>
    <property type="match status" value="1"/>
</dbReference>
<comment type="caution">
    <text evidence="6">The sequence shown here is derived from an EMBL/GenBank/DDBJ whole genome shotgun (WGS) entry which is preliminary data.</text>
</comment>